<dbReference type="InterPro" id="IPR050951">
    <property type="entry name" value="Retrovirus_Pol_polyprotein"/>
</dbReference>
<name>I1PRE2_ORYGL</name>
<dbReference type="HOGENOM" id="CLU_2695165_0_0_1"/>
<organism evidence="2 3">
    <name type="scientific">Oryza glaberrima</name>
    <name type="common">African rice</name>
    <dbReference type="NCBI Taxonomy" id="4538"/>
    <lineage>
        <taxon>Eukaryota</taxon>
        <taxon>Viridiplantae</taxon>
        <taxon>Streptophyta</taxon>
        <taxon>Embryophyta</taxon>
        <taxon>Tracheophyta</taxon>
        <taxon>Spermatophyta</taxon>
        <taxon>Magnoliopsida</taxon>
        <taxon>Liliopsida</taxon>
        <taxon>Poales</taxon>
        <taxon>Poaceae</taxon>
        <taxon>BOP clade</taxon>
        <taxon>Oryzoideae</taxon>
        <taxon>Oryzeae</taxon>
        <taxon>Oryzinae</taxon>
        <taxon>Oryza</taxon>
    </lineage>
</organism>
<dbReference type="Gene3D" id="3.30.420.10">
    <property type="entry name" value="Ribonuclease H-like superfamily/Ribonuclease H"/>
    <property type="match status" value="1"/>
</dbReference>
<evidence type="ECO:0000313" key="3">
    <source>
        <dbReference type="Proteomes" id="UP000007306"/>
    </source>
</evidence>
<dbReference type="PANTHER" id="PTHR37984:SF5">
    <property type="entry name" value="PROTEIN NYNRIN-LIKE"/>
    <property type="match status" value="1"/>
</dbReference>
<dbReference type="InterPro" id="IPR036397">
    <property type="entry name" value="RNaseH_sf"/>
</dbReference>
<dbReference type="Proteomes" id="UP000007306">
    <property type="component" value="Unassembled WGS sequence"/>
</dbReference>
<accession>I1PRE2</accession>
<dbReference type="AlphaFoldDB" id="I1PRE2"/>
<dbReference type="SUPFAM" id="SSF53098">
    <property type="entry name" value="Ribonuclease H-like"/>
    <property type="match status" value="1"/>
</dbReference>
<reference evidence="3" key="2">
    <citation type="submission" date="2018-04" db="EMBL/GenBank/DDBJ databases">
        <title>OglaRS2 (Oryza glaberrima Reference Sequence Version 2).</title>
        <authorList>
            <person name="Zhang J."/>
            <person name="Kudrna D."/>
            <person name="Lee S."/>
            <person name="Talag J."/>
            <person name="Rajasekar S."/>
            <person name="Wing R.A."/>
        </authorList>
    </citation>
    <scope>NUCLEOTIDE SEQUENCE [LARGE SCALE GENOMIC DNA]</scope>
    <source>
        <strain evidence="3">cv. IRGC 96717</strain>
    </source>
</reference>
<proteinExistence type="predicted"/>
<dbReference type="InterPro" id="IPR001584">
    <property type="entry name" value="Integrase_cat-core"/>
</dbReference>
<protein>
    <recommendedName>
        <fullName evidence="1">Integrase catalytic domain-containing protein</fullName>
    </recommendedName>
</protein>
<dbReference type="Gramene" id="ORGLA04G0276100.1">
    <property type="protein sequence ID" value="ORGLA04G0276100.1"/>
    <property type="gene ID" value="ORGLA04G0276100"/>
</dbReference>
<dbReference type="PROSITE" id="PS50994">
    <property type="entry name" value="INTEGRASE"/>
    <property type="match status" value="1"/>
</dbReference>
<evidence type="ECO:0000259" key="1">
    <source>
        <dbReference type="PROSITE" id="PS50994"/>
    </source>
</evidence>
<dbReference type="InterPro" id="IPR012337">
    <property type="entry name" value="RNaseH-like_sf"/>
</dbReference>
<dbReference type="GO" id="GO:0015074">
    <property type="term" value="P:DNA integration"/>
    <property type="evidence" value="ECO:0007669"/>
    <property type="project" value="InterPro"/>
</dbReference>
<feature type="domain" description="Integrase catalytic" evidence="1">
    <location>
        <begin position="1"/>
        <end position="74"/>
    </location>
</feature>
<dbReference type="PANTHER" id="PTHR37984">
    <property type="entry name" value="PROTEIN CBG26694"/>
    <property type="match status" value="1"/>
</dbReference>
<dbReference type="STRING" id="4538.I1PRE2"/>
<reference evidence="2" key="1">
    <citation type="submission" date="2015-06" db="UniProtKB">
        <authorList>
            <consortium name="EnsemblPlants"/>
        </authorList>
    </citation>
    <scope>IDENTIFICATION</scope>
</reference>
<sequence>FLQEYIIYRFGIPQTITTDQGSIFVSNEFVQFADSMGIKLLNSSPYYAQSNGQAEASNKSLIKLIKRKISDYPR</sequence>
<dbReference type="Pfam" id="PF00665">
    <property type="entry name" value="rve"/>
    <property type="match status" value="1"/>
</dbReference>
<dbReference type="EnsemblPlants" id="ORGLA04G0276100.1">
    <property type="protein sequence ID" value="ORGLA04G0276100.1"/>
    <property type="gene ID" value="ORGLA04G0276100"/>
</dbReference>
<dbReference type="GO" id="GO:0003676">
    <property type="term" value="F:nucleic acid binding"/>
    <property type="evidence" value="ECO:0007669"/>
    <property type="project" value="InterPro"/>
</dbReference>
<evidence type="ECO:0000313" key="2">
    <source>
        <dbReference type="EnsemblPlants" id="ORGLA04G0276100.1"/>
    </source>
</evidence>
<keyword evidence="3" id="KW-1185">Reference proteome</keyword>
<dbReference type="eggNOG" id="KOG0017">
    <property type="taxonomic scope" value="Eukaryota"/>
</dbReference>